<dbReference type="Proteomes" id="UP000287352">
    <property type="component" value="Unassembled WGS sequence"/>
</dbReference>
<keyword evidence="3" id="KW-1185">Reference proteome</keyword>
<dbReference type="EMBL" id="BIFR01000001">
    <property type="protein sequence ID" value="GCE13182.1"/>
    <property type="molecule type" value="Genomic_DNA"/>
</dbReference>
<sequence>MLKPTSEQWTIFEQSPGQIAAAVQDLTDKQLRFSPGIDQWSIHDILVHLADSEAVGYWRFRKTLAEADSVLAVYDEAAWEKNLQYEQQDCTLALNLFTLLRAANAALLRIQTSEAWERKSIHAERGELSIYDLFETYYEHGQLHLQQIKRLKRAFPL</sequence>
<dbReference type="Gene3D" id="1.20.120.450">
    <property type="entry name" value="dinb family like domain"/>
    <property type="match status" value="1"/>
</dbReference>
<comment type="caution">
    <text evidence="2">The sequence shown here is derived from an EMBL/GenBank/DDBJ whole genome shotgun (WGS) entry which is preliminary data.</text>
</comment>
<evidence type="ECO:0000313" key="3">
    <source>
        <dbReference type="Proteomes" id="UP000287352"/>
    </source>
</evidence>
<dbReference type="Pfam" id="PF12867">
    <property type="entry name" value="DinB_2"/>
    <property type="match status" value="1"/>
</dbReference>
<proteinExistence type="predicted"/>
<dbReference type="InterPro" id="IPR024775">
    <property type="entry name" value="DinB-like"/>
</dbReference>
<dbReference type="OrthoDB" id="9793216at2"/>
<gene>
    <name evidence="2" type="ORF">KTT_30410</name>
</gene>
<name>A0A402A295_9CHLR</name>
<reference evidence="3" key="1">
    <citation type="submission" date="2018-12" db="EMBL/GenBank/DDBJ databases">
        <title>Tengunoibacter tsumagoiensis gen. nov., sp. nov., Dictyobacter kobayashii sp. nov., D. alpinus sp. nov., and D. joshuensis sp. nov. and description of Dictyobacteraceae fam. nov. within the order Ktedonobacterales isolated from Tengu-no-mugimeshi.</title>
        <authorList>
            <person name="Wang C.M."/>
            <person name="Zheng Y."/>
            <person name="Sakai Y."/>
            <person name="Toyoda A."/>
            <person name="Minakuchi Y."/>
            <person name="Abe K."/>
            <person name="Yokota A."/>
            <person name="Yabe S."/>
        </authorList>
    </citation>
    <scope>NUCLEOTIDE SEQUENCE [LARGE SCALE GENOMIC DNA]</scope>
    <source>
        <strain evidence="3">Uno3</strain>
    </source>
</reference>
<evidence type="ECO:0000259" key="1">
    <source>
        <dbReference type="Pfam" id="PF12867"/>
    </source>
</evidence>
<dbReference type="SUPFAM" id="SSF109854">
    <property type="entry name" value="DinB/YfiT-like putative metalloenzymes"/>
    <property type="match status" value="1"/>
</dbReference>
<dbReference type="AlphaFoldDB" id="A0A402A295"/>
<accession>A0A402A295</accession>
<protein>
    <recommendedName>
        <fullName evidence="1">DinB-like domain-containing protein</fullName>
    </recommendedName>
</protein>
<evidence type="ECO:0000313" key="2">
    <source>
        <dbReference type="EMBL" id="GCE13182.1"/>
    </source>
</evidence>
<organism evidence="2 3">
    <name type="scientific">Tengunoibacter tsumagoiensis</name>
    <dbReference type="NCBI Taxonomy" id="2014871"/>
    <lineage>
        <taxon>Bacteria</taxon>
        <taxon>Bacillati</taxon>
        <taxon>Chloroflexota</taxon>
        <taxon>Ktedonobacteria</taxon>
        <taxon>Ktedonobacterales</taxon>
        <taxon>Dictyobacteraceae</taxon>
        <taxon>Tengunoibacter</taxon>
    </lineage>
</organism>
<dbReference type="RefSeq" id="WP_126580732.1">
    <property type="nucleotide sequence ID" value="NZ_BIFR01000001.1"/>
</dbReference>
<feature type="domain" description="DinB-like" evidence="1">
    <location>
        <begin position="12"/>
        <end position="148"/>
    </location>
</feature>
<dbReference type="InterPro" id="IPR034660">
    <property type="entry name" value="DinB/YfiT-like"/>
</dbReference>